<dbReference type="Pfam" id="PF02518">
    <property type="entry name" value="HATPase_c"/>
    <property type="match status" value="1"/>
</dbReference>
<evidence type="ECO:0000256" key="5">
    <source>
        <dbReference type="ARBA" id="ARBA00022553"/>
    </source>
</evidence>
<dbReference type="PANTHER" id="PTHR43547:SF10">
    <property type="entry name" value="SENSOR HISTIDINE KINASE DCUS"/>
    <property type="match status" value="1"/>
</dbReference>
<keyword evidence="11 14" id="KW-1133">Transmembrane helix</keyword>
<name>A0A1S2LNK2_9BACI</name>
<evidence type="ECO:0000313" key="16">
    <source>
        <dbReference type="EMBL" id="OIJ14102.1"/>
    </source>
</evidence>
<dbReference type="InterPro" id="IPR029151">
    <property type="entry name" value="Sensor-like_sf"/>
</dbReference>
<dbReference type="Proteomes" id="UP000180098">
    <property type="component" value="Unassembled WGS sequence"/>
</dbReference>
<keyword evidence="4" id="KW-1003">Cell membrane</keyword>
<dbReference type="PROSITE" id="PS50109">
    <property type="entry name" value="HIS_KIN"/>
    <property type="match status" value="1"/>
</dbReference>
<evidence type="ECO:0000256" key="7">
    <source>
        <dbReference type="ARBA" id="ARBA00022692"/>
    </source>
</evidence>
<feature type="transmembrane region" description="Helical" evidence="14">
    <location>
        <begin position="173"/>
        <end position="193"/>
    </location>
</feature>
<evidence type="ECO:0000256" key="14">
    <source>
        <dbReference type="SAM" id="Phobius"/>
    </source>
</evidence>
<dbReference type="Pfam" id="PF17203">
    <property type="entry name" value="sCache_3_2"/>
    <property type="match status" value="1"/>
</dbReference>
<evidence type="ECO:0000256" key="13">
    <source>
        <dbReference type="ARBA" id="ARBA00023136"/>
    </source>
</evidence>
<keyword evidence="17" id="KW-1185">Reference proteome</keyword>
<evidence type="ECO:0000313" key="17">
    <source>
        <dbReference type="Proteomes" id="UP000180098"/>
    </source>
</evidence>
<dbReference type="SUPFAM" id="SSF55890">
    <property type="entry name" value="Sporulation response regulatory protein Spo0B"/>
    <property type="match status" value="1"/>
</dbReference>
<keyword evidence="7 14" id="KW-0812">Transmembrane</keyword>
<dbReference type="InterPro" id="IPR039506">
    <property type="entry name" value="SPOB_a"/>
</dbReference>
<feature type="transmembrane region" description="Helical" evidence="14">
    <location>
        <begin position="12"/>
        <end position="30"/>
    </location>
</feature>
<accession>A0A1S2LNK2</accession>
<dbReference type="SUPFAM" id="SSF55874">
    <property type="entry name" value="ATPase domain of HSP90 chaperone/DNA topoisomerase II/histidine kinase"/>
    <property type="match status" value="1"/>
</dbReference>
<reference evidence="16 17" key="1">
    <citation type="submission" date="2016-10" db="EMBL/GenBank/DDBJ databases">
        <title>Draft genome sequences of four alkaliphilic bacteria belonging to the Anaerobacillus genus.</title>
        <authorList>
            <person name="Bassil N.M."/>
            <person name="Lloyd J.R."/>
        </authorList>
    </citation>
    <scope>NUCLEOTIDE SEQUENCE [LARGE SCALE GENOMIC DNA]</scope>
    <source>
        <strain evidence="16 17">DSM 15340</strain>
    </source>
</reference>
<evidence type="ECO:0000256" key="12">
    <source>
        <dbReference type="ARBA" id="ARBA00023012"/>
    </source>
</evidence>
<sequence length="531" mass="59535">MKFKKIPLQTKILLLVCSVVILALFVNNYLTSKSIEMTTKSYIESKARDVSRTVALSPYVIDALNGELSDEELQQNVEEIRQRTEVLFIVVLDIDRVRLTHPLQEQIGKKFIGGDEEYVFMGKESISIAEGTLGYSLRYFTPVLNQGGEQIGAVVAGLLVEDVERAVSDNRRILVIGTLLSLLVGIFGAVFLARKIKAILFGMEPSQIAQLLEERSAMLQYAREGIIAIDLNKKISLINNEGTRLFKRISNHKGNFIGEEIEDIFPNSKMSKVLETGIRELDQELSYNGTVLLVNRVPIYVDKKIVGVVATFRDKTELKKLAEELTGVRVYADALRAQTHEFMNKLQVILGMVHLQSYDELVDFVKSTTNHLQTDVGNITRYMKDPILAGFILGKLSYARERGAALIFNRDCYVPIAQNSDHTNELITILGNLIDNSLDAVQGCISKRIEVLTQFKDDKMIIRVSDSGVGISEEEVDSIFQKGFSTKGEDRGMGLYLIRQSLRRTNGKIEVISEEGLGTTINIEIPYEVKE</sequence>
<dbReference type="Gene3D" id="3.30.565.10">
    <property type="entry name" value="Histidine kinase-like ATPase, C-terminal domain"/>
    <property type="match status" value="1"/>
</dbReference>
<dbReference type="InterPro" id="IPR005467">
    <property type="entry name" value="His_kinase_dom"/>
</dbReference>
<dbReference type="Pfam" id="PF14689">
    <property type="entry name" value="SPOB_a"/>
    <property type="match status" value="1"/>
</dbReference>
<gene>
    <name evidence="16" type="ORF">BKP35_07835</name>
</gene>
<dbReference type="SUPFAM" id="SSF103190">
    <property type="entry name" value="Sensory domain-like"/>
    <property type="match status" value="1"/>
</dbReference>
<dbReference type="InterPro" id="IPR035965">
    <property type="entry name" value="PAS-like_dom_sf"/>
</dbReference>
<dbReference type="Gene3D" id="1.10.287.130">
    <property type="match status" value="1"/>
</dbReference>
<comment type="subcellular location">
    <subcellularLocation>
        <location evidence="2">Cell membrane</location>
        <topology evidence="2">Multi-pass membrane protein</topology>
    </subcellularLocation>
</comment>
<evidence type="ECO:0000256" key="9">
    <source>
        <dbReference type="ARBA" id="ARBA00022777"/>
    </source>
</evidence>
<evidence type="ECO:0000256" key="4">
    <source>
        <dbReference type="ARBA" id="ARBA00022475"/>
    </source>
</evidence>
<dbReference type="GO" id="GO:0000155">
    <property type="term" value="F:phosphorelay sensor kinase activity"/>
    <property type="evidence" value="ECO:0007669"/>
    <property type="project" value="InterPro"/>
</dbReference>
<keyword evidence="5" id="KW-0597">Phosphoprotein</keyword>
<keyword evidence="9 16" id="KW-0418">Kinase</keyword>
<organism evidence="16 17">
    <name type="scientific">Anaerobacillus arseniciselenatis</name>
    <dbReference type="NCBI Taxonomy" id="85682"/>
    <lineage>
        <taxon>Bacteria</taxon>
        <taxon>Bacillati</taxon>
        <taxon>Bacillota</taxon>
        <taxon>Bacilli</taxon>
        <taxon>Bacillales</taxon>
        <taxon>Bacillaceae</taxon>
        <taxon>Anaerobacillus</taxon>
    </lineage>
</organism>
<evidence type="ECO:0000256" key="6">
    <source>
        <dbReference type="ARBA" id="ARBA00022679"/>
    </source>
</evidence>
<keyword evidence="6" id="KW-0808">Transferase</keyword>
<dbReference type="NCBIfam" id="NF008298">
    <property type="entry name" value="PRK11086.1"/>
    <property type="match status" value="1"/>
</dbReference>
<dbReference type="SUPFAM" id="SSF55785">
    <property type="entry name" value="PYP-like sensor domain (PAS domain)"/>
    <property type="match status" value="1"/>
</dbReference>
<comment type="catalytic activity">
    <reaction evidence="1">
        <text>ATP + protein L-histidine = ADP + protein N-phospho-L-histidine.</text>
        <dbReference type="EC" id="2.7.13.3"/>
    </reaction>
</comment>
<evidence type="ECO:0000256" key="2">
    <source>
        <dbReference type="ARBA" id="ARBA00004651"/>
    </source>
</evidence>
<dbReference type="InterPro" id="IPR003594">
    <property type="entry name" value="HATPase_dom"/>
</dbReference>
<dbReference type="AlphaFoldDB" id="A0A1S2LNK2"/>
<evidence type="ECO:0000256" key="8">
    <source>
        <dbReference type="ARBA" id="ARBA00022741"/>
    </source>
</evidence>
<dbReference type="RefSeq" id="WP_071312797.1">
    <property type="nucleotide sequence ID" value="NZ_MLQQ01000010.1"/>
</dbReference>
<keyword evidence="13 14" id="KW-0472">Membrane</keyword>
<feature type="domain" description="Histidine kinase" evidence="15">
    <location>
        <begin position="337"/>
        <end position="529"/>
    </location>
</feature>
<evidence type="ECO:0000256" key="3">
    <source>
        <dbReference type="ARBA" id="ARBA00012438"/>
    </source>
</evidence>
<dbReference type="GO" id="GO:0005524">
    <property type="term" value="F:ATP binding"/>
    <property type="evidence" value="ECO:0007669"/>
    <property type="project" value="UniProtKB-KW"/>
</dbReference>
<evidence type="ECO:0000256" key="1">
    <source>
        <dbReference type="ARBA" id="ARBA00000085"/>
    </source>
</evidence>
<dbReference type="FunFam" id="3.30.450.20:FF:000018">
    <property type="entry name" value="Sensor histidine kinase DcuS"/>
    <property type="match status" value="1"/>
</dbReference>
<dbReference type="EC" id="2.7.13.3" evidence="3"/>
<dbReference type="Gene3D" id="3.30.450.20">
    <property type="entry name" value="PAS domain"/>
    <property type="match status" value="2"/>
</dbReference>
<dbReference type="PANTHER" id="PTHR43547">
    <property type="entry name" value="TWO-COMPONENT HISTIDINE KINASE"/>
    <property type="match status" value="1"/>
</dbReference>
<dbReference type="FunFam" id="1.10.287.130:FF:000011">
    <property type="entry name" value="Sensor histidine kinase DcuS"/>
    <property type="match status" value="1"/>
</dbReference>
<keyword evidence="8" id="KW-0547">Nucleotide-binding</keyword>
<comment type="caution">
    <text evidence="16">The sequence shown here is derived from an EMBL/GenBank/DDBJ whole genome shotgun (WGS) entry which is preliminary data.</text>
</comment>
<dbReference type="InterPro" id="IPR016120">
    <property type="entry name" value="Sig_transdc_His_kin_SpoOB"/>
</dbReference>
<keyword evidence="12" id="KW-0902">Two-component regulatory system</keyword>
<protein>
    <recommendedName>
        <fullName evidence="3">histidine kinase</fullName>
        <ecNumber evidence="3">2.7.13.3</ecNumber>
    </recommendedName>
</protein>
<dbReference type="PRINTS" id="PR00344">
    <property type="entry name" value="BCTRLSENSOR"/>
</dbReference>
<dbReference type="GO" id="GO:0005886">
    <property type="term" value="C:plasma membrane"/>
    <property type="evidence" value="ECO:0007669"/>
    <property type="project" value="UniProtKB-SubCell"/>
</dbReference>
<dbReference type="InterPro" id="IPR036890">
    <property type="entry name" value="HATPase_C_sf"/>
</dbReference>
<dbReference type="SMART" id="SM00387">
    <property type="entry name" value="HATPase_c"/>
    <property type="match status" value="1"/>
</dbReference>
<keyword evidence="10" id="KW-0067">ATP-binding</keyword>
<evidence type="ECO:0000256" key="11">
    <source>
        <dbReference type="ARBA" id="ARBA00022989"/>
    </source>
</evidence>
<dbReference type="InterPro" id="IPR004358">
    <property type="entry name" value="Sig_transdc_His_kin-like_C"/>
</dbReference>
<evidence type="ECO:0000259" key="15">
    <source>
        <dbReference type="PROSITE" id="PS50109"/>
    </source>
</evidence>
<dbReference type="EMBL" id="MLQQ01000010">
    <property type="protein sequence ID" value="OIJ14102.1"/>
    <property type="molecule type" value="Genomic_DNA"/>
</dbReference>
<evidence type="ECO:0000256" key="10">
    <source>
        <dbReference type="ARBA" id="ARBA00022840"/>
    </source>
</evidence>
<proteinExistence type="predicted"/>
<dbReference type="InterPro" id="IPR033463">
    <property type="entry name" value="sCache_3"/>
</dbReference>